<dbReference type="EMBL" id="SJPX01000006">
    <property type="protein sequence ID" value="TWU47084.1"/>
    <property type="molecule type" value="Genomic_DNA"/>
</dbReference>
<reference evidence="1 2" key="1">
    <citation type="submission" date="2019-02" db="EMBL/GenBank/DDBJ databases">
        <title>Deep-cultivation of Planctomycetes and their phenomic and genomic characterization uncovers novel biology.</title>
        <authorList>
            <person name="Wiegand S."/>
            <person name="Jogler M."/>
            <person name="Boedeker C."/>
            <person name="Pinto D."/>
            <person name="Vollmers J."/>
            <person name="Rivas-Marin E."/>
            <person name="Kohn T."/>
            <person name="Peeters S.H."/>
            <person name="Heuer A."/>
            <person name="Rast P."/>
            <person name="Oberbeckmann S."/>
            <person name="Bunk B."/>
            <person name="Jeske O."/>
            <person name="Meyerdierks A."/>
            <person name="Storesund J.E."/>
            <person name="Kallscheuer N."/>
            <person name="Luecker S."/>
            <person name="Lage O.M."/>
            <person name="Pohl T."/>
            <person name="Merkel B.J."/>
            <person name="Hornburger P."/>
            <person name="Mueller R.-W."/>
            <person name="Bruemmer F."/>
            <person name="Labrenz M."/>
            <person name="Spormann A.M."/>
            <person name="Op Den Camp H."/>
            <person name="Overmann J."/>
            <person name="Amann R."/>
            <person name="Jetten M.S.M."/>
            <person name="Mascher T."/>
            <person name="Medema M.H."/>
            <person name="Devos D.P."/>
            <person name="Kaster A.-K."/>
            <person name="Ovreas L."/>
            <person name="Rohde M."/>
            <person name="Galperin M.Y."/>
            <person name="Jogler C."/>
        </authorList>
    </citation>
    <scope>NUCLEOTIDE SEQUENCE [LARGE SCALE GENOMIC DNA]</scope>
    <source>
        <strain evidence="1 2">Poly59</strain>
    </source>
</reference>
<accession>A0A5C6EF55</accession>
<dbReference type="Proteomes" id="UP000317977">
    <property type="component" value="Unassembled WGS sequence"/>
</dbReference>
<dbReference type="RefSeq" id="WP_146537476.1">
    <property type="nucleotide sequence ID" value="NZ_SJPX01000006.1"/>
</dbReference>
<dbReference type="OrthoDB" id="292234at2"/>
<name>A0A5C6EF55_9BACT</name>
<comment type="caution">
    <text evidence="1">The sequence shown here is derived from an EMBL/GenBank/DDBJ whole genome shotgun (WGS) entry which is preliminary data.</text>
</comment>
<protein>
    <submittedName>
        <fullName evidence="1">Uncharacterized protein</fullName>
    </submittedName>
</protein>
<keyword evidence="2" id="KW-1185">Reference proteome</keyword>
<proteinExistence type="predicted"/>
<evidence type="ECO:0000313" key="2">
    <source>
        <dbReference type="Proteomes" id="UP000317977"/>
    </source>
</evidence>
<organism evidence="1 2">
    <name type="scientific">Rubripirellula reticaptiva</name>
    <dbReference type="NCBI Taxonomy" id="2528013"/>
    <lineage>
        <taxon>Bacteria</taxon>
        <taxon>Pseudomonadati</taxon>
        <taxon>Planctomycetota</taxon>
        <taxon>Planctomycetia</taxon>
        <taxon>Pirellulales</taxon>
        <taxon>Pirellulaceae</taxon>
        <taxon>Rubripirellula</taxon>
    </lineage>
</organism>
<dbReference type="AlphaFoldDB" id="A0A5C6EF55"/>
<evidence type="ECO:0000313" key="1">
    <source>
        <dbReference type="EMBL" id="TWU47084.1"/>
    </source>
</evidence>
<gene>
    <name evidence="1" type="ORF">Poly59_60580</name>
</gene>
<sequence length="114" mass="12788">MIPRHKALSLLTECTGDTIWPIDHCQTRGLPQSWIDELSDAFESSFDDDRNTIYLDEIDFVNRQGTNQFHGIRDVDLAIQIGRSLNVDVDRLQATTLGRSALVAAIKEAVMDGE</sequence>